<dbReference type="InterPro" id="IPR028098">
    <property type="entry name" value="Glyco_trans_4-like_N"/>
</dbReference>
<dbReference type="Proteomes" id="UP000656367">
    <property type="component" value="Unassembled WGS sequence"/>
</dbReference>
<dbReference type="Pfam" id="PF13579">
    <property type="entry name" value="Glyco_trans_4_4"/>
    <property type="match status" value="1"/>
</dbReference>
<dbReference type="EMBL" id="BMON01000002">
    <property type="protein sequence ID" value="GGM45103.1"/>
    <property type="molecule type" value="Genomic_DNA"/>
</dbReference>
<dbReference type="PANTHER" id="PTHR45947">
    <property type="entry name" value="SULFOQUINOVOSYL TRANSFERASE SQD2"/>
    <property type="match status" value="1"/>
</dbReference>
<dbReference type="CDD" id="cd03801">
    <property type="entry name" value="GT4_PimA-like"/>
    <property type="match status" value="1"/>
</dbReference>
<reference evidence="3" key="2">
    <citation type="submission" date="2020-09" db="EMBL/GenBank/DDBJ databases">
        <authorList>
            <person name="Sun Q."/>
            <person name="Ohkuma M."/>
        </authorList>
    </citation>
    <scope>NUCLEOTIDE SEQUENCE</scope>
    <source>
        <strain evidence="3">JCM 15759</strain>
    </source>
</reference>
<sequence>MLSENDAHQRQRRYANYFDRYSVVVKTDPGHKKQIQKGPLRVFPTNSTTRYCFPIDAYQLGHAVAKEREPDCVTTQDPFSTGIVGLALAQQFDASLRVQVHADFISNPKWRWQSVKNPLAEALGRTVLKRADAVRVGTEHERKKVRSVVKDSTTISVAPVRMDFDGVVNGGERSVTELRSTFGFDDRPVIFFAGRFTGQKNLNKWLEVAARVHEAANRTPIFVMVGDGPQSEDIRKEVIELGIEDSFRFPGWVETDRLAEYYDLADVFLITSDYEGTSRVVVEAGMNETPVVATPFAGAIDNIVDGETGFVADDVETLAQRVCELLEDATVRQQMGTRAREHLMDRFDAERLTEEYVEFLQDGICGD</sequence>
<dbReference type="InterPro" id="IPR050194">
    <property type="entry name" value="Glycosyltransferase_grp1"/>
</dbReference>
<evidence type="ECO:0000313" key="4">
    <source>
        <dbReference type="Proteomes" id="UP000656367"/>
    </source>
</evidence>
<dbReference type="Gene3D" id="3.40.50.2000">
    <property type="entry name" value="Glycogen Phosphorylase B"/>
    <property type="match status" value="2"/>
</dbReference>
<evidence type="ECO:0000313" key="3">
    <source>
        <dbReference type="EMBL" id="GGM45103.1"/>
    </source>
</evidence>
<evidence type="ECO:0000259" key="1">
    <source>
        <dbReference type="Pfam" id="PF00534"/>
    </source>
</evidence>
<feature type="domain" description="Glycosyl transferase family 1" evidence="1">
    <location>
        <begin position="182"/>
        <end position="341"/>
    </location>
</feature>
<name>A0A830FQ43_HALAR</name>
<comment type="caution">
    <text evidence="3">The sequence shown here is derived from an EMBL/GenBank/DDBJ whole genome shotgun (WGS) entry which is preliminary data.</text>
</comment>
<dbReference type="SUPFAM" id="SSF53756">
    <property type="entry name" value="UDP-Glycosyltransferase/glycogen phosphorylase"/>
    <property type="match status" value="1"/>
</dbReference>
<evidence type="ECO:0008006" key="5">
    <source>
        <dbReference type="Google" id="ProtNLM"/>
    </source>
</evidence>
<accession>A0A830FQ43</accession>
<feature type="domain" description="Glycosyltransferase subfamily 4-like N-terminal" evidence="2">
    <location>
        <begin position="51"/>
        <end position="151"/>
    </location>
</feature>
<dbReference type="AlphaFoldDB" id="A0A830FQ43"/>
<proteinExistence type="predicted"/>
<gene>
    <name evidence="3" type="ORF">GCM10009006_28160</name>
</gene>
<dbReference type="InterPro" id="IPR001296">
    <property type="entry name" value="Glyco_trans_1"/>
</dbReference>
<evidence type="ECO:0000259" key="2">
    <source>
        <dbReference type="Pfam" id="PF13579"/>
    </source>
</evidence>
<dbReference type="PANTHER" id="PTHR45947:SF3">
    <property type="entry name" value="SULFOQUINOVOSYL TRANSFERASE SQD2"/>
    <property type="match status" value="1"/>
</dbReference>
<dbReference type="Pfam" id="PF00534">
    <property type="entry name" value="Glycos_transf_1"/>
    <property type="match status" value="1"/>
</dbReference>
<protein>
    <recommendedName>
        <fullName evidence="5">Glycosyltransferase</fullName>
    </recommendedName>
</protein>
<dbReference type="RefSeq" id="WP_342764093.1">
    <property type="nucleotide sequence ID" value="NZ_BAABDY010000004.1"/>
</dbReference>
<organism evidence="3 4">
    <name type="scientific">Haloarcula argentinensis</name>
    <dbReference type="NCBI Taxonomy" id="43776"/>
    <lineage>
        <taxon>Archaea</taxon>
        <taxon>Methanobacteriati</taxon>
        <taxon>Methanobacteriota</taxon>
        <taxon>Stenosarchaea group</taxon>
        <taxon>Halobacteria</taxon>
        <taxon>Halobacteriales</taxon>
        <taxon>Haloarculaceae</taxon>
        <taxon>Haloarcula</taxon>
    </lineage>
</organism>
<reference evidence="3" key="1">
    <citation type="journal article" date="2014" name="Int. J. Syst. Evol. Microbiol.">
        <title>Complete genome sequence of Corynebacterium casei LMG S-19264T (=DSM 44701T), isolated from a smear-ripened cheese.</title>
        <authorList>
            <consortium name="US DOE Joint Genome Institute (JGI-PGF)"/>
            <person name="Walter F."/>
            <person name="Albersmeier A."/>
            <person name="Kalinowski J."/>
            <person name="Ruckert C."/>
        </authorList>
    </citation>
    <scope>NUCLEOTIDE SEQUENCE</scope>
    <source>
        <strain evidence="3">JCM 15759</strain>
    </source>
</reference>
<dbReference type="GO" id="GO:0016757">
    <property type="term" value="F:glycosyltransferase activity"/>
    <property type="evidence" value="ECO:0007669"/>
    <property type="project" value="InterPro"/>
</dbReference>